<accession>A0ABV2FF92</accession>
<dbReference type="PANTHER" id="PTHR43479">
    <property type="entry name" value="ACREF/ENVCD OPERON REPRESSOR-RELATED"/>
    <property type="match status" value="1"/>
</dbReference>
<evidence type="ECO:0000313" key="4">
    <source>
        <dbReference type="EMBL" id="MET3557204.1"/>
    </source>
</evidence>
<gene>
    <name evidence="4" type="ORF">ABID29_000313</name>
</gene>
<dbReference type="Pfam" id="PF14278">
    <property type="entry name" value="TetR_C_8"/>
    <property type="match status" value="1"/>
</dbReference>
<dbReference type="Gene3D" id="1.10.357.10">
    <property type="entry name" value="Tetracycline Repressor, domain 2"/>
    <property type="match status" value="1"/>
</dbReference>
<dbReference type="Pfam" id="PF00440">
    <property type="entry name" value="TetR_N"/>
    <property type="match status" value="1"/>
</dbReference>
<protein>
    <submittedName>
        <fullName evidence="4">AcrR family transcriptional regulator</fullName>
    </submittedName>
</protein>
<evidence type="ECO:0000313" key="5">
    <source>
        <dbReference type="Proteomes" id="UP001549122"/>
    </source>
</evidence>
<dbReference type="InterPro" id="IPR009057">
    <property type="entry name" value="Homeodomain-like_sf"/>
</dbReference>
<dbReference type="SUPFAM" id="SSF46689">
    <property type="entry name" value="Homeodomain-like"/>
    <property type="match status" value="1"/>
</dbReference>
<dbReference type="PANTHER" id="PTHR43479:SF11">
    <property type="entry name" value="ACREF_ENVCD OPERON REPRESSOR-RELATED"/>
    <property type="match status" value="1"/>
</dbReference>
<feature type="DNA-binding region" description="H-T-H motif" evidence="2">
    <location>
        <begin position="27"/>
        <end position="46"/>
    </location>
</feature>
<name>A0ABV2FF92_9STRE</name>
<keyword evidence="1 2" id="KW-0238">DNA-binding</keyword>
<evidence type="ECO:0000256" key="2">
    <source>
        <dbReference type="PROSITE-ProRule" id="PRU00335"/>
    </source>
</evidence>
<dbReference type="Proteomes" id="UP001549122">
    <property type="component" value="Unassembled WGS sequence"/>
</dbReference>
<sequence>MKHKKTELRIMTAFCQLLLTTPIEEIGAQTIIKAADVSKSTFYNYFSSKEDLVTATLNYAFDQLTIILNDDLLYQKPTITQLLILLRDRKNIYYPLATKFEGFDKIVENYILNMLKYSEIKNLSAQLEKAYRVPAKYALEYYVHTILRTILTWIRSGYEESPQILADILYQTVNI</sequence>
<dbReference type="EMBL" id="JBEPLO010000002">
    <property type="protein sequence ID" value="MET3557204.1"/>
    <property type="molecule type" value="Genomic_DNA"/>
</dbReference>
<evidence type="ECO:0000256" key="1">
    <source>
        <dbReference type="ARBA" id="ARBA00023125"/>
    </source>
</evidence>
<organism evidence="4 5">
    <name type="scientific">Streptococcus rupicaprae</name>
    <dbReference type="NCBI Taxonomy" id="759619"/>
    <lineage>
        <taxon>Bacteria</taxon>
        <taxon>Bacillati</taxon>
        <taxon>Bacillota</taxon>
        <taxon>Bacilli</taxon>
        <taxon>Lactobacillales</taxon>
        <taxon>Streptococcaceae</taxon>
        <taxon>Streptococcus</taxon>
    </lineage>
</organism>
<comment type="caution">
    <text evidence="4">The sequence shown here is derived from an EMBL/GenBank/DDBJ whole genome shotgun (WGS) entry which is preliminary data.</text>
</comment>
<feature type="domain" description="HTH tetR-type" evidence="3">
    <location>
        <begin position="4"/>
        <end position="64"/>
    </location>
</feature>
<reference evidence="4 5" key="1">
    <citation type="submission" date="2024-06" db="EMBL/GenBank/DDBJ databases">
        <title>Genomic Encyclopedia of Type Strains, Phase IV (KMG-IV): sequencing the most valuable type-strain genomes for metagenomic binning, comparative biology and taxonomic classification.</title>
        <authorList>
            <person name="Goeker M."/>
        </authorList>
    </citation>
    <scope>NUCLEOTIDE SEQUENCE [LARGE SCALE GENOMIC DNA]</scope>
    <source>
        <strain evidence="4 5">DSM 28303</strain>
    </source>
</reference>
<dbReference type="InterPro" id="IPR001647">
    <property type="entry name" value="HTH_TetR"/>
</dbReference>
<proteinExistence type="predicted"/>
<evidence type="ECO:0000259" key="3">
    <source>
        <dbReference type="PROSITE" id="PS50977"/>
    </source>
</evidence>
<keyword evidence="5" id="KW-1185">Reference proteome</keyword>
<dbReference type="InterPro" id="IPR039532">
    <property type="entry name" value="TetR_C_Firmicutes"/>
</dbReference>
<dbReference type="InterPro" id="IPR050624">
    <property type="entry name" value="HTH-type_Tx_Regulator"/>
</dbReference>
<dbReference type="RefSeq" id="WP_354363914.1">
    <property type="nucleotide sequence ID" value="NZ_JBEPLO010000002.1"/>
</dbReference>
<dbReference type="PROSITE" id="PS50977">
    <property type="entry name" value="HTH_TETR_2"/>
    <property type="match status" value="1"/>
</dbReference>